<dbReference type="AlphaFoldDB" id="A0A8X6Y2X0"/>
<dbReference type="OrthoDB" id="6407690at2759"/>
<protein>
    <submittedName>
        <fullName evidence="1">Uncharacterized protein</fullName>
    </submittedName>
</protein>
<evidence type="ECO:0000313" key="1">
    <source>
        <dbReference type="EMBL" id="GFY63661.1"/>
    </source>
</evidence>
<gene>
    <name evidence="1" type="primary">NCL1_51964</name>
    <name evidence="1" type="ORF">TNIN_314901</name>
</gene>
<name>A0A8X6Y2X0_9ARAC</name>
<keyword evidence="2" id="KW-1185">Reference proteome</keyword>
<sequence>MSIKFWPSLELIAHARIAQGILYTFDLEVLKYTLLSTLYIRPISKKISEIVLPTYCATFLRLTAARRNPEDSIIVHLPPKVQKQLRGIVIALGLEIKLWFQSHRFMGRDNNYNLRNNLIWFSFGVIDRLETARNFIHDEGWDIKKRLRLACKYCFKDDVQMLWRNMSPYYRFHIMINLPFTYNLMSWLDTLHRNIPQNWEEILPDERSGLFLGNFVGIRSYFPKLRDTELRKQCIRFALEGGVVHQYDLYSCISLLNR</sequence>
<dbReference type="Proteomes" id="UP000886998">
    <property type="component" value="Unassembled WGS sequence"/>
</dbReference>
<organism evidence="1 2">
    <name type="scientific">Trichonephila inaurata madagascariensis</name>
    <dbReference type="NCBI Taxonomy" id="2747483"/>
    <lineage>
        <taxon>Eukaryota</taxon>
        <taxon>Metazoa</taxon>
        <taxon>Ecdysozoa</taxon>
        <taxon>Arthropoda</taxon>
        <taxon>Chelicerata</taxon>
        <taxon>Arachnida</taxon>
        <taxon>Araneae</taxon>
        <taxon>Araneomorphae</taxon>
        <taxon>Entelegynae</taxon>
        <taxon>Araneoidea</taxon>
        <taxon>Nephilidae</taxon>
        <taxon>Trichonephila</taxon>
        <taxon>Trichonephila inaurata</taxon>
    </lineage>
</organism>
<reference evidence="1" key="1">
    <citation type="submission" date="2020-08" db="EMBL/GenBank/DDBJ databases">
        <title>Multicomponent nature underlies the extraordinary mechanical properties of spider dragline silk.</title>
        <authorList>
            <person name="Kono N."/>
            <person name="Nakamura H."/>
            <person name="Mori M."/>
            <person name="Yoshida Y."/>
            <person name="Ohtoshi R."/>
            <person name="Malay A.D."/>
            <person name="Moran D.A.P."/>
            <person name="Tomita M."/>
            <person name="Numata K."/>
            <person name="Arakawa K."/>
        </authorList>
    </citation>
    <scope>NUCLEOTIDE SEQUENCE</scope>
</reference>
<comment type="caution">
    <text evidence="1">The sequence shown here is derived from an EMBL/GenBank/DDBJ whole genome shotgun (WGS) entry which is preliminary data.</text>
</comment>
<accession>A0A8X6Y2X0</accession>
<evidence type="ECO:0000313" key="2">
    <source>
        <dbReference type="Proteomes" id="UP000886998"/>
    </source>
</evidence>
<dbReference type="EMBL" id="BMAV01014884">
    <property type="protein sequence ID" value="GFY63661.1"/>
    <property type="molecule type" value="Genomic_DNA"/>
</dbReference>
<proteinExistence type="predicted"/>